<dbReference type="OrthoDB" id="9790784at2"/>
<organism evidence="2 3">
    <name type="scientific">Methylobacterium terrae</name>
    <dbReference type="NCBI Taxonomy" id="2202827"/>
    <lineage>
        <taxon>Bacteria</taxon>
        <taxon>Pseudomonadati</taxon>
        <taxon>Pseudomonadota</taxon>
        <taxon>Alphaproteobacteria</taxon>
        <taxon>Hyphomicrobiales</taxon>
        <taxon>Methylobacteriaceae</taxon>
        <taxon>Methylobacterium</taxon>
    </lineage>
</organism>
<dbReference type="SUPFAM" id="SSF55486">
    <property type="entry name" value="Metalloproteases ('zincins'), catalytic domain"/>
    <property type="match status" value="1"/>
</dbReference>
<gene>
    <name evidence="2" type="ORF">DK419_16165</name>
</gene>
<dbReference type="AlphaFoldDB" id="A0A2U8WNE6"/>
<dbReference type="GO" id="GO:0006508">
    <property type="term" value="P:proteolysis"/>
    <property type="evidence" value="ECO:0007669"/>
    <property type="project" value="InterPro"/>
</dbReference>
<sequence>MEIDMRLLSCDCTRLEAGSSYAAGPTACIAHPDVLENIKHQVVSGQVLSTADAKLAARAGWLGIPKIARSGFNDGVVYPPSQTDAQALRDEAGRPPTKQLALPAPDAKTTLNCLVLLVDFSDLPGQQTPSHYRTLLFDSGNPDSMNRFYWDLSGHKLDVTGQVVGWLRAEHPYAYYVDGQSGTGDGFPRNTPGLLDEILRRYCDGNSLKPFDVNGDGYLDGLFLVHAGGGAEAEAEPLRRKSLIWSHKWTLPEPFTNDGVKAYAYFTAPENGRLGVFSHEFGHFLGLPDLYDTSYRSAGVGNWCLMGGGSWNGGGERPSRMSAWCLEQLGWIRPQPLTASASLALDTLEKDASACYRIDSVSEAREYFLLENRQQAGRDDKLPGSGLALWHIDETQSDNTNPLAYKVALVQADGRRDLEFGRKPDDPADLFPGQAAVRSVDDRGAKHPHTRWNDGTASGIALTEITEEDGIVTVDVTLKEVAVS</sequence>
<dbReference type="GO" id="GO:0008233">
    <property type="term" value="F:peptidase activity"/>
    <property type="evidence" value="ECO:0007669"/>
    <property type="project" value="InterPro"/>
</dbReference>
<dbReference type="KEGG" id="mtea:DK419_16165"/>
<dbReference type="NCBIfam" id="TIGR03296">
    <property type="entry name" value="M6dom_TIGR03296"/>
    <property type="match status" value="1"/>
</dbReference>
<keyword evidence="3" id="KW-1185">Reference proteome</keyword>
<name>A0A2U8WNE6_9HYPH</name>
<evidence type="ECO:0000313" key="3">
    <source>
        <dbReference type="Proteomes" id="UP000245444"/>
    </source>
</evidence>
<evidence type="ECO:0000259" key="1">
    <source>
        <dbReference type="Pfam" id="PF05547"/>
    </source>
</evidence>
<dbReference type="EMBL" id="CP029553">
    <property type="protein sequence ID" value="AWN47659.1"/>
    <property type="molecule type" value="Genomic_DNA"/>
</dbReference>
<proteinExistence type="predicted"/>
<protein>
    <recommendedName>
        <fullName evidence="1">Peptidase M6-like domain-containing protein</fullName>
    </recommendedName>
</protein>
<dbReference type="Proteomes" id="UP000245444">
    <property type="component" value="Chromosome"/>
</dbReference>
<accession>A0A2U8WNE6</accession>
<dbReference type="PANTHER" id="PTHR41775">
    <property type="entry name" value="SECRETED PROTEIN-RELATED"/>
    <property type="match status" value="1"/>
</dbReference>
<dbReference type="Pfam" id="PF05547">
    <property type="entry name" value="Peptidase_M6"/>
    <property type="match status" value="1"/>
</dbReference>
<dbReference type="PANTHER" id="PTHR41775:SF1">
    <property type="entry name" value="PEPTIDASE M6-LIKE DOMAIN-CONTAINING PROTEIN"/>
    <property type="match status" value="1"/>
</dbReference>
<reference evidence="2 3" key="1">
    <citation type="submission" date="2018-05" db="EMBL/GenBank/DDBJ databases">
        <title>Complete Genome Sequence of Methylobacterium sp. 17Sr1-28.</title>
        <authorList>
            <person name="Srinivasan S."/>
        </authorList>
    </citation>
    <scope>NUCLEOTIDE SEQUENCE [LARGE SCALE GENOMIC DNA]</scope>
    <source>
        <strain evidence="2 3">17Sr1-28</strain>
    </source>
</reference>
<evidence type="ECO:0000313" key="2">
    <source>
        <dbReference type="EMBL" id="AWN47659.1"/>
    </source>
</evidence>
<dbReference type="InterPro" id="IPR008757">
    <property type="entry name" value="Peptidase_M6-like_domain"/>
</dbReference>
<feature type="domain" description="Peptidase M6-like" evidence="1">
    <location>
        <begin position="128"/>
        <end position="324"/>
    </location>
</feature>